<gene>
    <name evidence="3" type="ORF">V5O48_003316</name>
</gene>
<reference evidence="3 4" key="1">
    <citation type="submission" date="2024-02" db="EMBL/GenBank/DDBJ databases">
        <title>A draft genome for the cacao thread blight pathogen Marasmius crinis-equi.</title>
        <authorList>
            <person name="Cohen S.P."/>
            <person name="Baruah I.K."/>
            <person name="Amoako-Attah I."/>
            <person name="Bukari Y."/>
            <person name="Meinhardt L.W."/>
            <person name="Bailey B.A."/>
        </authorList>
    </citation>
    <scope>NUCLEOTIDE SEQUENCE [LARGE SCALE GENOMIC DNA]</scope>
    <source>
        <strain evidence="3 4">GH-76</strain>
    </source>
</reference>
<accession>A0ABR3FU18</accession>
<dbReference type="SUPFAM" id="SSF56112">
    <property type="entry name" value="Protein kinase-like (PK-like)"/>
    <property type="match status" value="1"/>
</dbReference>
<dbReference type="PANTHER" id="PTHR44329">
    <property type="entry name" value="SERINE/THREONINE-PROTEIN KINASE TNNI3K-RELATED"/>
    <property type="match status" value="1"/>
</dbReference>
<sequence>MNPNINFNGGESINNWANGSQNINKGRDQNLNQGTGTMNIYHGSDAQKVPSDANAKDKPLTSEKLQQELKSFLRLKLTEHELEKINAQMIISDLPGKLIEPKDRAAILDAMVRLSDISETVPKCLWVQDVGIKVSDGPLWETPSAEVFRGQVGDFDVAVKALKISDLEEEQVKTYMRQAIAWRRLEHTNVLSFLGLYYFDESRTRLCLVRPWIEPGTLRHYIDSNLNDSVQIEPLARGIVHGLQYLHICGITHGNLRGSNVLIDSQGVPRIADYGLRVLFSDKNVDLRPHDDIERFGRVCCEMFEDSPDEMDNIYMGGQHPDRPYGIPDPLWTLAEKCWNPNASLRPGADAIAAQGLLSIAPS</sequence>
<comment type="caution">
    <text evidence="3">The sequence shown here is derived from an EMBL/GenBank/DDBJ whole genome shotgun (WGS) entry which is preliminary data.</text>
</comment>
<dbReference type="InterPro" id="IPR051681">
    <property type="entry name" value="Ser/Thr_Kinases-Pseudokinases"/>
</dbReference>
<name>A0ABR3FU18_9AGAR</name>
<feature type="region of interest" description="Disordered" evidence="1">
    <location>
        <begin position="18"/>
        <end position="60"/>
    </location>
</feature>
<feature type="domain" description="Protein kinase" evidence="2">
    <location>
        <begin position="128"/>
        <end position="363"/>
    </location>
</feature>
<evidence type="ECO:0000313" key="4">
    <source>
        <dbReference type="Proteomes" id="UP001465976"/>
    </source>
</evidence>
<evidence type="ECO:0000259" key="2">
    <source>
        <dbReference type="PROSITE" id="PS50011"/>
    </source>
</evidence>
<dbReference type="Pfam" id="PF07714">
    <property type="entry name" value="PK_Tyr_Ser-Thr"/>
    <property type="match status" value="1"/>
</dbReference>
<dbReference type="EMBL" id="JBAHYK010000088">
    <property type="protein sequence ID" value="KAL0578696.1"/>
    <property type="molecule type" value="Genomic_DNA"/>
</dbReference>
<evidence type="ECO:0000256" key="1">
    <source>
        <dbReference type="SAM" id="MobiDB-lite"/>
    </source>
</evidence>
<protein>
    <recommendedName>
        <fullName evidence="2">Protein kinase domain-containing protein</fullName>
    </recommendedName>
</protein>
<dbReference type="Proteomes" id="UP001465976">
    <property type="component" value="Unassembled WGS sequence"/>
</dbReference>
<proteinExistence type="predicted"/>
<dbReference type="InterPro" id="IPR000719">
    <property type="entry name" value="Prot_kinase_dom"/>
</dbReference>
<keyword evidence="4" id="KW-1185">Reference proteome</keyword>
<dbReference type="PROSITE" id="PS50011">
    <property type="entry name" value="PROTEIN_KINASE_DOM"/>
    <property type="match status" value="1"/>
</dbReference>
<dbReference type="InterPro" id="IPR011009">
    <property type="entry name" value="Kinase-like_dom_sf"/>
</dbReference>
<evidence type="ECO:0000313" key="3">
    <source>
        <dbReference type="EMBL" id="KAL0578696.1"/>
    </source>
</evidence>
<organism evidence="3 4">
    <name type="scientific">Marasmius crinis-equi</name>
    <dbReference type="NCBI Taxonomy" id="585013"/>
    <lineage>
        <taxon>Eukaryota</taxon>
        <taxon>Fungi</taxon>
        <taxon>Dikarya</taxon>
        <taxon>Basidiomycota</taxon>
        <taxon>Agaricomycotina</taxon>
        <taxon>Agaricomycetes</taxon>
        <taxon>Agaricomycetidae</taxon>
        <taxon>Agaricales</taxon>
        <taxon>Marasmiineae</taxon>
        <taxon>Marasmiaceae</taxon>
        <taxon>Marasmius</taxon>
    </lineage>
</organism>
<feature type="compositionally biased region" description="Polar residues" evidence="1">
    <location>
        <begin position="18"/>
        <end position="38"/>
    </location>
</feature>
<dbReference type="InterPro" id="IPR001245">
    <property type="entry name" value="Ser-Thr/Tyr_kinase_cat_dom"/>
</dbReference>
<dbReference type="Gene3D" id="1.10.510.10">
    <property type="entry name" value="Transferase(Phosphotransferase) domain 1"/>
    <property type="match status" value="2"/>
</dbReference>